<dbReference type="SMART" id="SM00355">
    <property type="entry name" value="ZnF_C2H2"/>
    <property type="match status" value="2"/>
</dbReference>
<dbReference type="GO" id="GO:0008270">
    <property type="term" value="F:zinc ion binding"/>
    <property type="evidence" value="ECO:0007669"/>
    <property type="project" value="UniProtKB-KW"/>
</dbReference>
<evidence type="ECO:0000313" key="8">
    <source>
        <dbReference type="EMBL" id="EFI95177.1"/>
    </source>
</evidence>
<feature type="region of interest" description="Disordered" evidence="6">
    <location>
        <begin position="1"/>
        <end position="38"/>
    </location>
</feature>
<reference evidence="8 9" key="1">
    <citation type="journal article" date="2010" name="Nat. Biotechnol.">
        <title>Genome sequence of the model mushroom Schizophyllum commune.</title>
        <authorList>
            <person name="Ohm R.A."/>
            <person name="de Jong J.F."/>
            <person name="Lugones L.G."/>
            <person name="Aerts A."/>
            <person name="Kothe E."/>
            <person name="Stajich J.E."/>
            <person name="de Vries R.P."/>
            <person name="Record E."/>
            <person name="Levasseur A."/>
            <person name="Baker S.E."/>
            <person name="Bartholomew K.A."/>
            <person name="Coutinho P.M."/>
            <person name="Erdmann S."/>
            <person name="Fowler T.J."/>
            <person name="Gathman A.C."/>
            <person name="Lombard V."/>
            <person name="Henrissat B."/>
            <person name="Knabe N."/>
            <person name="Kuees U."/>
            <person name="Lilly W.W."/>
            <person name="Lindquist E."/>
            <person name="Lucas S."/>
            <person name="Magnuson J.K."/>
            <person name="Piumi F."/>
            <person name="Raudaskoski M."/>
            <person name="Salamov A."/>
            <person name="Schmutz J."/>
            <person name="Schwarze F.W.M.R."/>
            <person name="vanKuyk P.A."/>
            <person name="Horton J.S."/>
            <person name="Grigoriev I.V."/>
            <person name="Woesten H.A.B."/>
        </authorList>
    </citation>
    <scope>NUCLEOTIDE SEQUENCE [LARGE SCALE GENOMIC DNA]</scope>
    <source>
        <strain evidence="9">H4-8 / FGSC 9210</strain>
    </source>
</reference>
<feature type="compositionally biased region" description="Polar residues" evidence="6">
    <location>
        <begin position="230"/>
        <end position="242"/>
    </location>
</feature>
<dbReference type="InParanoid" id="D8Q955"/>
<evidence type="ECO:0000313" key="9">
    <source>
        <dbReference type="Proteomes" id="UP000007431"/>
    </source>
</evidence>
<keyword evidence="4" id="KW-0862">Zinc</keyword>
<dbReference type="InterPro" id="IPR036236">
    <property type="entry name" value="Znf_C2H2_sf"/>
</dbReference>
<evidence type="ECO:0000256" key="5">
    <source>
        <dbReference type="PROSITE-ProRule" id="PRU00042"/>
    </source>
</evidence>
<dbReference type="HOGENOM" id="CLU_970308_0_0_1"/>
<dbReference type="OrthoDB" id="654211at2759"/>
<evidence type="ECO:0000259" key="7">
    <source>
        <dbReference type="PROSITE" id="PS50157"/>
    </source>
</evidence>
<keyword evidence="2" id="KW-0677">Repeat</keyword>
<keyword evidence="3 5" id="KW-0863">Zinc-finger</keyword>
<dbReference type="eggNOG" id="KOG1721">
    <property type="taxonomic scope" value="Eukaryota"/>
</dbReference>
<dbReference type="PROSITE" id="PS50157">
    <property type="entry name" value="ZINC_FINGER_C2H2_2"/>
    <property type="match status" value="2"/>
</dbReference>
<feature type="domain" description="C2H2-type" evidence="7">
    <location>
        <begin position="137"/>
        <end position="161"/>
    </location>
</feature>
<dbReference type="GO" id="GO:0000978">
    <property type="term" value="F:RNA polymerase II cis-regulatory region sequence-specific DNA binding"/>
    <property type="evidence" value="ECO:0007669"/>
    <property type="project" value="TreeGrafter"/>
</dbReference>
<dbReference type="PANTHER" id="PTHR14003">
    <property type="entry name" value="TRANSCRIPTIONAL REPRESSOR PROTEIN YY"/>
    <property type="match status" value="1"/>
</dbReference>
<accession>D8Q955</accession>
<dbReference type="Gene3D" id="3.30.160.60">
    <property type="entry name" value="Classic Zinc Finger"/>
    <property type="match status" value="2"/>
</dbReference>
<evidence type="ECO:0000256" key="1">
    <source>
        <dbReference type="ARBA" id="ARBA00022723"/>
    </source>
</evidence>
<feature type="compositionally biased region" description="Polar residues" evidence="6">
    <location>
        <begin position="254"/>
        <end position="264"/>
    </location>
</feature>
<dbReference type="EMBL" id="GL377308">
    <property type="protein sequence ID" value="EFI95177.1"/>
    <property type="molecule type" value="Genomic_DNA"/>
</dbReference>
<dbReference type="GO" id="GO:0000785">
    <property type="term" value="C:chromatin"/>
    <property type="evidence" value="ECO:0007669"/>
    <property type="project" value="TreeGrafter"/>
</dbReference>
<dbReference type="GO" id="GO:0005667">
    <property type="term" value="C:transcription regulator complex"/>
    <property type="evidence" value="ECO:0007669"/>
    <property type="project" value="TreeGrafter"/>
</dbReference>
<evidence type="ECO:0000256" key="4">
    <source>
        <dbReference type="ARBA" id="ARBA00022833"/>
    </source>
</evidence>
<dbReference type="PROSITE" id="PS00028">
    <property type="entry name" value="ZINC_FINGER_C2H2_1"/>
    <property type="match status" value="2"/>
</dbReference>
<dbReference type="SUPFAM" id="SSF57667">
    <property type="entry name" value="beta-beta-alpha zinc fingers"/>
    <property type="match status" value="1"/>
</dbReference>
<proteinExistence type="predicted"/>
<dbReference type="GeneID" id="9588063"/>
<dbReference type="InterPro" id="IPR013087">
    <property type="entry name" value="Znf_C2H2_type"/>
</dbReference>
<evidence type="ECO:0000256" key="3">
    <source>
        <dbReference type="ARBA" id="ARBA00022771"/>
    </source>
</evidence>
<dbReference type="PANTHER" id="PTHR14003:SF20">
    <property type="entry name" value="FINGER DOMAIN PROTEIN, PUTATIVE (AFU_ORTHOLOGUE AFUA_4G10380)-RELATED"/>
    <property type="match status" value="1"/>
</dbReference>
<sequence>MTSRKRSSSGFVQSQGGRSTRRRADAAPAYHGNETHGGEIALNSVGATAAETAVSPGAGEAISPVQRSSTTSSIPALVATPSHVGPSANGPFVQYVPGSSNRPRNGPPHVCTVCDKHFMRPSTLATHMNIHSGATPYICGFQGCHARFNARSNVTRHRYLHGAAFAQKQGDIETGRAARGMTVFVEPVVASPSGIPMAPPNGPLVSTRVSASSYEMAGEFGAAWSVDDAGSSNEVGPSSAQQPADHEVRWMPVNQVSRGRTSYSPIAMTGSRGSKKQHRNAGPRSEG</sequence>
<gene>
    <name evidence="8" type="ORF">SCHCODRAFT_110478</name>
</gene>
<organism evidence="9">
    <name type="scientific">Schizophyllum commune (strain H4-8 / FGSC 9210)</name>
    <name type="common">Split gill fungus</name>
    <dbReference type="NCBI Taxonomy" id="578458"/>
    <lineage>
        <taxon>Eukaryota</taxon>
        <taxon>Fungi</taxon>
        <taxon>Dikarya</taxon>
        <taxon>Basidiomycota</taxon>
        <taxon>Agaricomycotina</taxon>
        <taxon>Agaricomycetes</taxon>
        <taxon>Agaricomycetidae</taxon>
        <taxon>Agaricales</taxon>
        <taxon>Schizophyllaceae</taxon>
        <taxon>Schizophyllum</taxon>
    </lineage>
</organism>
<dbReference type="AlphaFoldDB" id="D8Q955"/>
<dbReference type="RefSeq" id="XP_003030080.1">
    <property type="nucleotide sequence ID" value="XM_003030034.1"/>
</dbReference>
<dbReference type="FunFam" id="3.30.160.60:FF:000065">
    <property type="entry name" value="B-cell CLL/lymphoma 6, member B"/>
    <property type="match status" value="1"/>
</dbReference>
<keyword evidence="1" id="KW-0479">Metal-binding</keyword>
<evidence type="ECO:0000256" key="2">
    <source>
        <dbReference type="ARBA" id="ARBA00022737"/>
    </source>
</evidence>
<evidence type="ECO:0000256" key="6">
    <source>
        <dbReference type="SAM" id="MobiDB-lite"/>
    </source>
</evidence>
<dbReference type="VEuPathDB" id="FungiDB:SCHCODRAFT_02583769"/>
<keyword evidence="9" id="KW-1185">Reference proteome</keyword>
<dbReference type="GO" id="GO:0000981">
    <property type="term" value="F:DNA-binding transcription factor activity, RNA polymerase II-specific"/>
    <property type="evidence" value="ECO:0007669"/>
    <property type="project" value="TreeGrafter"/>
</dbReference>
<dbReference type="Proteomes" id="UP000007431">
    <property type="component" value="Unassembled WGS sequence"/>
</dbReference>
<dbReference type="Pfam" id="PF00096">
    <property type="entry name" value="zf-C2H2"/>
    <property type="match status" value="1"/>
</dbReference>
<feature type="non-terminal residue" evidence="8">
    <location>
        <position position="287"/>
    </location>
</feature>
<name>D8Q955_SCHCM</name>
<feature type="compositionally biased region" description="Polar residues" evidence="6">
    <location>
        <begin position="8"/>
        <end position="18"/>
    </location>
</feature>
<dbReference type="KEGG" id="scm:SCHCO_02583769"/>
<feature type="region of interest" description="Disordered" evidence="6">
    <location>
        <begin position="228"/>
        <end position="287"/>
    </location>
</feature>
<feature type="domain" description="C2H2-type" evidence="7">
    <location>
        <begin position="109"/>
        <end position="136"/>
    </location>
</feature>
<protein>
    <recommendedName>
        <fullName evidence="7">C2H2-type domain-containing protein</fullName>
    </recommendedName>
</protein>
<dbReference type="GO" id="GO:0031519">
    <property type="term" value="C:PcG protein complex"/>
    <property type="evidence" value="ECO:0007669"/>
    <property type="project" value="TreeGrafter"/>
</dbReference>